<reference evidence="2" key="1">
    <citation type="submission" date="2022-08" db="EMBL/GenBank/DDBJ databases">
        <title>Genome sequencing of akame (Lates japonicus).</title>
        <authorList>
            <person name="Hashiguchi Y."/>
            <person name="Takahashi H."/>
        </authorList>
    </citation>
    <scope>NUCLEOTIDE SEQUENCE</scope>
    <source>
        <strain evidence="2">Kochi</strain>
    </source>
</reference>
<gene>
    <name evidence="2" type="ORF">AKAME5_002918400</name>
</gene>
<feature type="transmembrane region" description="Helical" evidence="1">
    <location>
        <begin position="12"/>
        <end position="32"/>
    </location>
</feature>
<keyword evidence="1" id="KW-0812">Transmembrane</keyword>
<sequence length="92" mass="10552">MYFRDLGPQLGWTMVFLAEYIGPLLTYLLFYFRVPYIYSHRYDLTSSPHPVVTDGTSLRVWSGSETVVVTPWLMRHDPSGAMGQMISISFSP</sequence>
<keyword evidence="1" id="KW-1133">Transmembrane helix</keyword>
<dbReference type="EMBL" id="BRZM01005304">
    <property type="protein sequence ID" value="GLD62953.1"/>
    <property type="molecule type" value="Genomic_DNA"/>
</dbReference>
<proteinExistence type="predicted"/>
<keyword evidence="1" id="KW-0472">Membrane</keyword>
<dbReference type="Proteomes" id="UP001279410">
    <property type="component" value="Unassembled WGS sequence"/>
</dbReference>
<protein>
    <submittedName>
        <fullName evidence="2">Very-long-chain enoyl-CoA reductase-like isoform X1</fullName>
    </submittedName>
</protein>
<keyword evidence="3" id="KW-1185">Reference proteome</keyword>
<evidence type="ECO:0000256" key="1">
    <source>
        <dbReference type="SAM" id="Phobius"/>
    </source>
</evidence>
<accession>A0AAD3MXG2</accession>
<dbReference type="AlphaFoldDB" id="A0AAD3MXG2"/>
<evidence type="ECO:0000313" key="3">
    <source>
        <dbReference type="Proteomes" id="UP001279410"/>
    </source>
</evidence>
<comment type="caution">
    <text evidence="2">The sequence shown here is derived from an EMBL/GenBank/DDBJ whole genome shotgun (WGS) entry which is preliminary data.</text>
</comment>
<organism evidence="2 3">
    <name type="scientific">Lates japonicus</name>
    <name type="common">Japanese lates</name>
    <dbReference type="NCBI Taxonomy" id="270547"/>
    <lineage>
        <taxon>Eukaryota</taxon>
        <taxon>Metazoa</taxon>
        <taxon>Chordata</taxon>
        <taxon>Craniata</taxon>
        <taxon>Vertebrata</taxon>
        <taxon>Euteleostomi</taxon>
        <taxon>Actinopterygii</taxon>
        <taxon>Neopterygii</taxon>
        <taxon>Teleostei</taxon>
        <taxon>Neoteleostei</taxon>
        <taxon>Acanthomorphata</taxon>
        <taxon>Carangaria</taxon>
        <taxon>Carangaria incertae sedis</taxon>
        <taxon>Centropomidae</taxon>
        <taxon>Lates</taxon>
    </lineage>
</organism>
<evidence type="ECO:0000313" key="2">
    <source>
        <dbReference type="EMBL" id="GLD62953.1"/>
    </source>
</evidence>
<name>A0AAD3MXG2_LATJO</name>